<feature type="transmembrane region" description="Helical" evidence="8">
    <location>
        <begin position="71"/>
        <end position="89"/>
    </location>
</feature>
<comment type="similarity">
    <text evidence="6">Belongs to the fluoride channel Fluc/FEX (TC 1.A.43) family.</text>
</comment>
<dbReference type="InterPro" id="IPR003691">
    <property type="entry name" value="FluC"/>
</dbReference>
<dbReference type="PANTHER" id="PTHR28259:SF1">
    <property type="entry name" value="FLUORIDE EXPORT PROTEIN 1-RELATED"/>
    <property type="match status" value="1"/>
</dbReference>
<dbReference type="NCBIfam" id="NF010792">
    <property type="entry name" value="PRK14196.1"/>
    <property type="match status" value="1"/>
</dbReference>
<protein>
    <submittedName>
        <fullName evidence="9">Camphor resistance CrcB protein</fullName>
    </submittedName>
</protein>
<sequence>MEAKLGMWKSIVAVGVGAALGALLRWWLGNRLNALFPSLPPGTLAANIIGAYVIGCAIAFFARYPALPPEWRLMIITGFCGGLTTFSTFSAEVVADLRGARPSWALIEIAVHVIASLAMTFAGLATVTWLTG</sequence>
<evidence type="ECO:0000256" key="6">
    <source>
        <dbReference type="ARBA" id="ARBA00035120"/>
    </source>
</evidence>
<gene>
    <name evidence="9" type="ORF">B1A_17485</name>
</gene>
<feature type="transmembrane region" description="Helical" evidence="8">
    <location>
        <begin position="109"/>
        <end position="130"/>
    </location>
</feature>
<reference evidence="9" key="1">
    <citation type="submission" date="2013-08" db="EMBL/GenBank/DDBJ databases">
        <authorList>
            <person name="Mendez C."/>
            <person name="Richter M."/>
            <person name="Ferrer M."/>
            <person name="Sanchez J."/>
        </authorList>
    </citation>
    <scope>NUCLEOTIDE SEQUENCE</scope>
</reference>
<evidence type="ECO:0000256" key="1">
    <source>
        <dbReference type="ARBA" id="ARBA00004651"/>
    </source>
</evidence>
<evidence type="ECO:0000256" key="5">
    <source>
        <dbReference type="ARBA" id="ARBA00023136"/>
    </source>
</evidence>
<organism evidence="9">
    <name type="scientific">mine drainage metagenome</name>
    <dbReference type="NCBI Taxonomy" id="410659"/>
    <lineage>
        <taxon>unclassified sequences</taxon>
        <taxon>metagenomes</taxon>
        <taxon>ecological metagenomes</taxon>
    </lineage>
</organism>
<dbReference type="EMBL" id="AUZX01012857">
    <property type="protein sequence ID" value="EQD37613.1"/>
    <property type="molecule type" value="Genomic_DNA"/>
</dbReference>
<dbReference type="PANTHER" id="PTHR28259">
    <property type="entry name" value="FLUORIDE EXPORT PROTEIN 1-RELATED"/>
    <property type="match status" value="1"/>
</dbReference>
<evidence type="ECO:0000256" key="3">
    <source>
        <dbReference type="ARBA" id="ARBA00022692"/>
    </source>
</evidence>
<evidence type="ECO:0000256" key="7">
    <source>
        <dbReference type="ARBA" id="ARBA00035585"/>
    </source>
</evidence>
<dbReference type="AlphaFoldDB" id="T0YX55"/>
<keyword evidence="2" id="KW-1003">Cell membrane</keyword>
<reference evidence="9" key="2">
    <citation type="journal article" date="2014" name="ISME J.">
        <title>Microbial stratification in low pH oxic and suboxic macroscopic growths along an acid mine drainage.</title>
        <authorList>
            <person name="Mendez-Garcia C."/>
            <person name="Mesa V."/>
            <person name="Sprenger R.R."/>
            <person name="Richter M."/>
            <person name="Diez M.S."/>
            <person name="Solano J."/>
            <person name="Bargiela R."/>
            <person name="Golyshina O.V."/>
            <person name="Manteca A."/>
            <person name="Ramos J.L."/>
            <person name="Gallego J.R."/>
            <person name="Llorente I."/>
            <person name="Martins Dos Santos V.A."/>
            <person name="Jensen O.N."/>
            <person name="Pelaez A.I."/>
            <person name="Sanchez J."/>
            <person name="Ferrer M."/>
        </authorList>
    </citation>
    <scope>NUCLEOTIDE SEQUENCE</scope>
</reference>
<keyword evidence="5 8" id="KW-0472">Membrane</keyword>
<feature type="transmembrane region" description="Helical" evidence="8">
    <location>
        <begin position="7"/>
        <end position="28"/>
    </location>
</feature>
<dbReference type="GO" id="GO:0005886">
    <property type="term" value="C:plasma membrane"/>
    <property type="evidence" value="ECO:0007669"/>
    <property type="project" value="UniProtKB-SubCell"/>
</dbReference>
<accession>T0YX55</accession>
<comment type="subcellular location">
    <subcellularLocation>
        <location evidence="1">Cell membrane</location>
        <topology evidence="1">Multi-pass membrane protein</topology>
    </subcellularLocation>
</comment>
<dbReference type="NCBIfam" id="TIGR00494">
    <property type="entry name" value="crcB"/>
    <property type="match status" value="1"/>
</dbReference>
<feature type="transmembrane region" description="Helical" evidence="8">
    <location>
        <begin position="44"/>
        <end position="64"/>
    </location>
</feature>
<evidence type="ECO:0000256" key="2">
    <source>
        <dbReference type="ARBA" id="ARBA00022475"/>
    </source>
</evidence>
<evidence type="ECO:0000256" key="8">
    <source>
        <dbReference type="SAM" id="Phobius"/>
    </source>
</evidence>
<comment type="catalytic activity">
    <reaction evidence="7">
        <text>fluoride(in) = fluoride(out)</text>
        <dbReference type="Rhea" id="RHEA:76159"/>
        <dbReference type="ChEBI" id="CHEBI:17051"/>
    </reaction>
    <physiologicalReaction direction="left-to-right" evidence="7">
        <dbReference type="Rhea" id="RHEA:76160"/>
    </physiologicalReaction>
</comment>
<evidence type="ECO:0000256" key="4">
    <source>
        <dbReference type="ARBA" id="ARBA00022989"/>
    </source>
</evidence>
<name>T0YX55_9ZZZZ</name>
<dbReference type="HAMAP" id="MF_00454">
    <property type="entry name" value="FluC"/>
    <property type="match status" value="1"/>
</dbReference>
<dbReference type="GO" id="GO:1903425">
    <property type="term" value="F:fluoride transmembrane transporter activity"/>
    <property type="evidence" value="ECO:0007669"/>
    <property type="project" value="TreeGrafter"/>
</dbReference>
<comment type="caution">
    <text evidence="9">The sequence shown here is derived from an EMBL/GenBank/DDBJ whole genome shotgun (WGS) entry which is preliminary data.</text>
</comment>
<dbReference type="Pfam" id="PF02537">
    <property type="entry name" value="CRCB"/>
    <property type="match status" value="1"/>
</dbReference>
<evidence type="ECO:0000313" key="9">
    <source>
        <dbReference type="EMBL" id="EQD37613.1"/>
    </source>
</evidence>
<keyword evidence="3 8" id="KW-0812">Transmembrane</keyword>
<keyword evidence="4 8" id="KW-1133">Transmembrane helix</keyword>
<proteinExistence type="inferred from homology"/>